<keyword evidence="8" id="KW-1071">Ligand-gated ion channel</keyword>
<dbReference type="EMBL" id="JABWUV010000020">
    <property type="protein sequence ID" value="KAF6282597.1"/>
    <property type="molecule type" value="Genomic_DNA"/>
</dbReference>
<accession>A0A7J7S2Z3</accession>
<gene>
    <name evidence="12" type="ORF">mMyoMyo1_014681</name>
</gene>
<evidence type="ECO:0000256" key="3">
    <source>
        <dbReference type="ARBA" id="ARBA00022448"/>
    </source>
</evidence>
<dbReference type="InterPro" id="IPR059116">
    <property type="entry name" value="P2X_receptor"/>
</dbReference>
<keyword evidence="4 11" id="KW-0812">Transmembrane</keyword>
<dbReference type="VEuPathDB" id="HostDB:GeneID_118678374"/>
<dbReference type="InterPro" id="IPR003049">
    <property type="entry name" value="P2X6_purnocptor"/>
</dbReference>
<evidence type="ECO:0000256" key="4">
    <source>
        <dbReference type="ARBA" id="ARBA00022692"/>
    </source>
</evidence>
<keyword evidence="3" id="KW-0813">Transport</keyword>
<keyword evidence="5 11" id="KW-1133">Transmembrane helix</keyword>
<keyword evidence="9" id="KW-0407">Ion channel</keyword>
<evidence type="ECO:0000256" key="11">
    <source>
        <dbReference type="SAM" id="Phobius"/>
    </source>
</evidence>
<evidence type="ECO:0000256" key="6">
    <source>
        <dbReference type="ARBA" id="ARBA00023065"/>
    </source>
</evidence>
<keyword evidence="12" id="KW-0675">Receptor</keyword>
<dbReference type="GO" id="GO:0012505">
    <property type="term" value="C:endomembrane system"/>
    <property type="evidence" value="ECO:0007669"/>
    <property type="project" value="UniProtKB-SubCell"/>
</dbReference>
<evidence type="ECO:0000256" key="7">
    <source>
        <dbReference type="ARBA" id="ARBA00023136"/>
    </source>
</evidence>
<feature type="transmembrane region" description="Helical" evidence="11">
    <location>
        <begin position="28"/>
        <end position="51"/>
    </location>
</feature>
<dbReference type="PANTHER" id="PTHR10125">
    <property type="entry name" value="P2X PURINOCEPTOR"/>
    <property type="match status" value="1"/>
</dbReference>
<comment type="similarity">
    <text evidence="2">Belongs to the P2X receptor family.</text>
</comment>
<dbReference type="GO" id="GO:0004931">
    <property type="term" value="F:extracellularly ATP-gated monoatomic cation channel activity"/>
    <property type="evidence" value="ECO:0007669"/>
    <property type="project" value="TreeGrafter"/>
</dbReference>
<feature type="region of interest" description="Disordered" evidence="10">
    <location>
        <begin position="69"/>
        <end position="92"/>
    </location>
</feature>
<evidence type="ECO:0000256" key="1">
    <source>
        <dbReference type="ARBA" id="ARBA00004308"/>
    </source>
</evidence>
<evidence type="ECO:0000256" key="9">
    <source>
        <dbReference type="ARBA" id="ARBA00023303"/>
    </source>
</evidence>
<feature type="compositionally biased region" description="Polar residues" evidence="10">
    <location>
        <begin position="74"/>
        <end position="86"/>
    </location>
</feature>
<keyword evidence="7 11" id="KW-0472">Membrane</keyword>
<comment type="caution">
    <text evidence="12">The sequence shown here is derived from an EMBL/GenBank/DDBJ whole genome shotgun (WGS) entry which is preliminary data.</text>
</comment>
<dbReference type="GO" id="GO:0005524">
    <property type="term" value="F:ATP binding"/>
    <property type="evidence" value="ECO:0007669"/>
    <property type="project" value="InterPro"/>
</dbReference>
<evidence type="ECO:0000313" key="12">
    <source>
        <dbReference type="EMBL" id="KAF6282597.1"/>
    </source>
</evidence>
<evidence type="ECO:0000256" key="10">
    <source>
        <dbReference type="SAM" id="MobiDB-lite"/>
    </source>
</evidence>
<evidence type="ECO:0000256" key="2">
    <source>
        <dbReference type="ARBA" id="ARBA00009848"/>
    </source>
</evidence>
<name>A0A7J7S2Z3_MYOMY</name>
<dbReference type="GO" id="GO:0098794">
    <property type="term" value="C:postsynapse"/>
    <property type="evidence" value="ECO:0007669"/>
    <property type="project" value="GOC"/>
</dbReference>
<evidence type="ECO:0000256" key="8">
    <source>
        <dbReference type="ARBA" id="ARBA00023286"/>
    </source>
</evidence>
<dbReference type="GO" id="GO:0001614">
    <property type="term" value="F:purinergic nucleotide receptor activity"/>
    <property type="evidence" value="ECO:0007669"/>
    <property type="project" value="InterPro"/>
</dbReference>
<protein>
    <submittedName>
        <fullName evidence="12">Purinergic receptor P2X 6</fullName>
    </submittedName>
</protein>
<dbReference type="AlphaFoldDB" id="A0A7J7S2Z3"/>
<dbReference type="GO" id="GO:0070588">
    <property type="term" value="P:calcium ion transmembrane transport"/>
    <property type="evidence" value="ECO:0007669"/>
    <property type="project" value="TreeGrafter"/>
</dbReference>
<sequence>MGFASTSSLLGSPGFSQAGKFGLIPTTITLGTGVAWLGVITFFCDLLLLYVDGEAHFYWTTKYEEAKAPKVTASPEQTEPASSPPTQAAHVA</sequence>
<comment type="subcellular location">
    <subcellularLocation>
        <location evidence="1">Endomembrane system</location>
    </subcellularLocation>
</comment>
<dbReference type="Pfam" id="PF00864">
    <property type="entry name" value="P2X_receptor"/>
    <property type="match status" value="1"/>
</dbReference>
<keyword evidence="6" id="KW-0406">Ion transport</keyword>
<dbReference type="Gene3D" id="1.10.287.940">
    <property type="entry name" value="atp-gated p2x4 ion channel"/>
    <property type="match status" value="1"/>
</dbReference>
<keyword evidence="13" id="KW-1185">Reference proteome</keyword>
<dbReference type="PRINTS" id="PR01313">
    <property type="entry name" value="P2X6RECEPTOR"/>
</dbReference>
<dbReference type="Proteomes" id="UP000527355">
    <property type="component" value="Unassembled WGS sequence"/>
</dbReference>
<evidence type="ECO:0000256" key="5">
    <source>
        <dbReference type="ARBA" id="ARBA00022989"/>
    </source>
</evidence>
<evidence type="ECO:0000313" key="13">
    <source>
        <dbReference type="Proteomes" id="UP000527355"/>
    </source>
</evidence>
<dbReference type="PANTHER" id="PTHR10125:SF21">
    <property type="entry name" value="P2X PURINOCEPTOR 6"/>
    <property type="match status" value="1"/>
</dbReference>
<proteinExistence type="inferred from homology"/>
<dbReference type="GO" id="GO:0005886">
    <property type="term" value="C:plasma membrane"/>
    <property type="evidence" value="ECO:0007669"/>
    <property type="project" value="TreeGrafter"/>
</dbReference>
<organism evidence="12 13">
    <name type="scientific">Myotis myotis</name>
    <name type="common">Greater mouse-eared bat</name>
    <name type="synonym">Vespertilio myotis</name>
    <dbReference type="NCBI Taxonomy" id="51298"/>
    <lineage>
        <taxon>Eukaryota</taxon>
        <taxon>Metazoa</taxon>
        <taxon>Chordata</taxon>
        <taxon>Craniata</taxon>
        <taxon>Vertebrata</taxon>
        <taxon>Euteleostomi</taxon>
        <taxon>Mammalia</taxon>
        <taxon>Eutheria</taxon>
        <taxon>Laurasiatheria</taxon>
        <taxon>Chiroptera</taxon>
        <taxon>Yangochiroptera</taxon>
        <taxon>Vespertilionidae</taxon>
        <taxon>Myotis</taxon>
    </lineage>
</organism>
<reference evidence="12 13" key="1">
    <citation type="journal article" date="2020" name="Nature">
        <title>Six reference-quality genomes reveal evolution of bat adaptations.</title>
        <authorList>
            <person name="Jebb D."/>
            <person name="Huang Z."/>
            <person name="Pippel M."/>
            <person name="Hughes G.M."/>
            <person name="Lavrichenko K."/>
            <person name="Devanna P."/>
            <person name="Winkler S."/>
            <person name="Jermiin L.S."/>
            <person name="Skirmuntt E.C."/>
            <person name="Katzourakis A."/>
            <person name="Burkitt-Gray L."/>
            <person name="Ray D.A."/>
            <person name="Sullivan K.A.M."/>
            <person name="Roscito J.G."/>
            <person name="Kirilenko B.M."/>
            <person name="Davalos L.M."/>
            <person name="Corthals A.P."/>
            <person name="Power M.L."/>
            <person name="Jones G."/>
            <person name="Ransome R.D."/>
            <person name="Dechmann D.K.N."/>
            <person name="Locatelli A.G."/>
            <person name="Puechmaille S.J."/>
            <person name="Fedrigo O."/>
            <person name="Jarvis E.D."/>
            <person name="Hiller M."/>
            <person name="Vernes S.C."/>
            <person name="Myers E.W."/>
            <person name="Teeling E.C."/>
        </authorList>
    </citation>
    <scope>NUCLEOTIDE SEQUENCE [LARGE SCALE GENOMIC DNA]</scope>
    <source>
        <strain evidence="12">MMyoMyo1</strain>
        <tissue evidence="12">Flight muscle</tissue>
    </source>
</reference>